<dbReference type="PANTHER" id="PTHR27001">
    <property type="entry name" value="OS01G0253100 PROTEIN"/>
    <property type="match status" value="1"/>
</dbReference>
<name>A0A9N9F4D2_9GLOM</name>
<accession>A0A9N9F4D2</accession>
<gene>
    <name evidence="4" type="ORF">DERYTH_LOCUS3284</name>
</gene>
<organism evidence="4 5">
    <name type="scientific">Dentiscutata erythropus</name>
    <dbReference type="NCBI Taxonomy" id="1348616"/>
    <lineage>
        <taxon>Eukaryota</taxon>
        <taxon>Fungi</taxon>
        <taxon>Fungi incertae sedis</taxon>
        <taxon>Mucoromycota</taxon>
        <taxon>Glomeromycotina</taxon>
        <taxon>Glomeromycetes</taxon>
        <taxon>Diversisporales</taxon>
        <taxon>Gigasporaceae</taxon>
        <taxon>Dentiscutata</taxon>
    </lineage>
</organism>
<keyword evidence="2" id="KW-0067">ATP-binding</keyword>
<dbReference type="PANTHER" id="PTHR27001:SF931">
    <property type="entry name" value="OS11G0664100 PROTEIN"/>
    <property type="match status" value="1"/>
</dbReference>
<dbReference type="PROSITE" id="PS50011">
    <property type="entry name" value="PROTEIN_KINASE_DOM"/>
    <property type="match status" value="1"/>
</dbReference>
<dbReference type="InterPro" id="IPR011009">
    <property type="entry name" value="Kinase-like_dom_sf"/>
</dbReference>
<evidence type="ECO:0000313" key="4">
    <source>
        <dbReference type="EMBL" id="CAG8508920.1"/>
    </source>
</evidence>
<evidence type="ECO:0000256" key="1">
    <source>
        <dbReference type="ARBA" id="ARBA00022741"/>
    </source>
</evidence>
<protein>
    <submittedName>
        <fullName evidence="4">10726_t:CDS:1</fullName>
    </submittedName>
</protein>
<dbReference type="SUPFAM" id="SSF56112">
    <property type="entry name" value="Protein kinase-like (PK-like)"/>
    <property type="match status" value="1"/>
</dbReference>
<dbReference type="InterPro" id="IPR000719">
    <property type="entry name" value="Prot_kinase_dom"/>
</dbReference>
<feature type="domain" description="Protein kinase" evidence="3">
    <location>
        <begin position="146"/>
        <end position="392"/>
    </location>
</feature>
<dbReference type="GO" id="GO:0005886">
    <property type="term" value="C:plasma membrane"/>
    <property type="evidence" value="ECO:0007669"/>
    <property type="project" value="TreeGrafter"/>
</dbReference>
<dbReference type="EMBL" id="CAJVPY010001137">
    <property type="protein sequence ID" value="CAG8508920.1"/>
    <property type="molecule type" value="Genomic_DNA"/>
</dbReference>
<dbReference type="Pfam" id="PF07714">
    <property type="entry name" value="PK_Tyr_Ser-Thr"/>
    <property type="match status" value="1"/>
</dbReference>
<keyword evidence="1" id="KW-0547">Nucleotide-binding</keyword>
<dbReference type="Gene3D" id="1.10.510.10">
    <property type="entry name" value="Transferase(Phosphotransferase) domain 1"/>
    <property type="match status" value="1"/>
</dbReference>
<comment type="caution">
    <text evidence="4">The sequence shown here is derived from an EMBL/GenBank/DDBJ whole genome shotgun (WGS) entry which is preliminary data.</text>
</comment>
<reference evidence="4" key="1">
    <citation type="submission" date="2021-06" db="EMBL/GenBank/DDBJ databases">
        <authorList>
            <person name="Kallberg Y."/>
            <person name="Tangrot J."/>
            <person name="Rosling A."/>
        </authorList>
    </citation>
    <scope>NUCLEOTIDE SEQUENCE</scope>
    <source>
        <strain evidence="4">MA453B</strain>
    </source>
</reference>
<keyword evidence="5" id="KW-1185">Reference proteome</keyword>
<dbReference type="Proteomes" id="UP000789405">
    <property type="component" value="Unassembled WGS sequence"/>
</dbReference>
<dbReference type="AlphaFoldDB" id="A0A9N9F4D2"/>
<evidence type="ECO:0000259" key="3">
    <source>
        <dbReference type="PROSITE" id="PS50011"/>
    </source>
</evidence>
<sequence>MAASNISKIFLLCLPKCATKSSRYVNLSSIKSSSEQTDQIVKSDNKIEHAILPVIPNVLFNDEIESNLLSTDEDRIISKGLLPNINEYSISDDSQSPKCLKCNEDLSSWDCVNGVLCNFWCNSCESQELQRNFSNWTSGNSDIDKLVQESQLNIGYTMSYLEWIPFDRLTDMKFWERGGERTVAVKRLHNSANINPEFLNELKLHLHNFRDSYILQYFGISRHLNTGDFMIVMEFANRGNLRNYLQSVPNLSWSQKIDILESLVIGLSQLHNNADLSHKNFHPGNILISNLGFPDDEPIIVTSVSDFGLTKPAKLYNTKAGDFYQQFKEADENKHIESPIISIHAQAIYNSRPLKQFTKHTTISYEESLESNSFYEHSRHNSTGPLIQHDDI</sequence>
<evidence type="ECO:0000313" key="5">
    <source>
        <dbReference type="Proteomes" id="UP000789405"/>
    </source>
</evidence>
<proteinExistence type="predicted"/>
<dbReference type="InterPro" id="IPR001245">
    <property type="entry name" value="Ser-Thr/Tyr_kinase_cat_dom"/>
</dbReference>
<dbReference type="OrthoDB" id="2414060at2759"/>
<dbReference type="GO" id="GO:0004672">
    <property type="term" value="F:protein kinase activity"/>
    <property type="evidence" value="ECO:0007669"/>
    <property type="project" value="InterPro"/>
</dbReference>
<evidence type="ECO:0000256" key="2">
    <source>
        <dbReference type="ARBA" id="ARBA00022840"/>
    </source>
</evidence>
<dbReference type="GO" id="GO:0005524">
    <property type="term" value="F:ATP binding"/>
    <property type="evidence" value="ECO:0007669"/>
    <property type="project" value="UniProtKB-KW"/>
</dbReference>